<organism evidence="1 2">
    <name type="scientific">Ohtaekwangia koreensis</name>
    <dbReference type="NCBI Taxonomy" id="688867"/>
    <lineage>
        <taxon>Bacteria</taxon>
        <taxon>Pseudomonadati</taxon>
        <taxon>Bacteroidota</taxon>
        <taxon>Cytophagia</taxon>
        <taxon>Cytophagales</taxon>
        <taxon>Fulvivirgaceae</taxon>
        <taxon>Ohtaekwangia</taxon>
    </lineage>
</organism>
<dbReference type="InterPro" id="IPR013325">
    <property type="entry name" value="RNA_pol_sigma_r2"/>
</dbReference>
<name>A0A1T5KCV9_9BACT</name>
<reference evidence="1 2" key="1">
    <citation type="submission" date="2017-02" db="EMBL/GenBank/DDBJ databases">
        <authorList>
            <person name="Peterson S.W."/>
        </authorList>
    </citation>
    <scope>NUCLEOTIDE SEQUENCE [LARGE SCALE GENOMIC DNA]</scope>
    <source>
        <strain evidence="1 2">DSM 25262</strain>
    </source>
</reference>
<dbReference type="EMBL" id="FUZU01000001">
    <property type="protein sequence ID" value="SKC61517.1"/>
    <property type="molecule type" value="Genomic_DNA"/>
</dbReference>
<dbReference type="GO" id="GO:0003700">
    <property type="term" value="F:DNA-binding transcription factor activity"/>
    <property type="evidence" value="ECO:0007669"/>
    <property type="project" value="InterPro"/>
</dbReference>
<sequence>MECIQLKEGISVQPEAAREKVFEALYKKAFPGVARFVSKMNGTLEDSSDIFQDALVIYYEKSQDESFVLQTSTEAYILGIAKHLWIRKFTRDRMRISLDSTEINITLPNDYVPTINTNQLLKFIEQSGRKCMELLHTFYYEKVSMKEIAGRFGFITERSATVQKFKCLEKVRDKIKEKSIAYEDFIE</sequence>
<keyword evidence="2" id="KW-1185">Reference proteome</keyword>
<evidence type="ECO:0000313" key="2">
    <source>
        <dbReference type="Proteomes" id="UP000190961"/>
    </source>
</evidence>
<proteinExistence type="predicted"/>
<dbReference type="Gene3D" id="1.10.1740.10">
    <property type="match status" value="1"/>
</dbReference>
<dbReference type="AlphaFoldDB" id="A0A1T5KCV9"/>
<dbReference type="GO" id="GO:0006352">
    <property type="term" value="P:DNA-templated transcription initiation"/>
    <property type="evidence" value="ECO:0007669"/>
    <property type="project" value="InterPro"/>
</dbReference>
<evidence type="ECO:0000313" key="1">
    <source>
        <dbReference type="EMBL" id="SKC61517.1"/>
    </source>
</evidence>
<gene>
    <name evidence="1" type="ORF">SAMN05660236_2045</name>
</gene>
<dbReference type="Proteomes" id="UP000190961">
    <property type="component" value="Unassembled WGS sequence"/>
</dbReference>
<dbReference type="STRING" id="688867.SAMN05660236_2045"/>
<dbReference type="SUPFAM" id="SSF88946">
    <property type="entry name" value="Sigma2 domain of RNA polymerase sigma factors"/>
    <property type="match status" value="1"/>
</dbReference>
<dbReference type="RefSeq" id="WP_221408886.1">
    <property type="nucleotide sequence ID" value="NZ_FUZU01000001.1"/>
</dbReference>
<protein>
    <submittedName>
        <fullName evidence="1">RNA polymerase sigma factor, sigma-70 family</fullName>
    </submittedName>
</protein>
<accession>A0A1T5KCV9</accession>